<dbReference type="GO" id="GO:0000245">
    <property type="term" value="P:spliceosomal complex assembly"/>
    <property type="evidence" value="ECO:0007669"/>
    <property type="project" value="InterPro"/>
</dbReference>
<keyword evidence="6" id="KW-0747">Spliceosome</keyword>
<dbReference type="Proteomes" id="UP000694546">
    <property type="component" value="Chromosome 6"/>
</dbReference>
<keyword evidence="9" id="KW-0378">Hydrolase</keyword>
<dbReference type="InterPro" id="IPR033809">
    <property type="entry name" value="USP39"/>
</dbReference>
<dbReference type="PROSITE" id="PS50235">
    <property type="entry name" value="USP_3"/>
    <property type="match status" value="1"/>
</dbReference>
<protein>
    <recommendedName>
        <fullName evidence="3">ubiquitinyl hydrolase 1</fullName>
        <ecNumber evidence="3">3.4.19.12</ecNumber>
    </recommendedName>
</protein>
<dbReference type="PANTHER" id="PTHR21646:SF16">
    <property type="entry name" value="U4_U6.U5 TRI-SNRNP-ASSOCIATED PROTEIN 2"/>
    <property type="match status" value="1"/>
</dbReference>
<keyword evidence="17" id="KW-1185">Reference proteome</keyword>
<dbReference type="SMART" id="SM00290">
    <property type="entry name" value="ZnF_UBP"/>
    <property type="match status" value="1"/>
</dbReference>
<dbReference type="PANTHER" id="PTHR21646">
    <property type="entry name" value="UBIQUITIN CARBOXYL-TERMINAL HYDROLASE"/>
    <property type="match status" value="1"/>
</dbReference>
<dbReference type="GeneTree" id="ENSGT00390000007992"/>
<dbReference type="GO" id="GO:0016579">
    <property type="term" value="P:protein deubiquitination"/>
    <property type="evidence" value="ECO:0007669"/>
    <property type="project" value="InterPro"/>
</dbReference>
<organism evidence="16 17">
    <name type="scientific">Gadus morhua</name>
    <name type="common">Atlantic cod</name>
    <dbReference type="NCBI Taxonomy" id="8049"/>
    <lineage>
        <taxon>Eukaryota</taxon>
        <taxon>Metazoa</taxon>
        <taxon>Chordata</taxon>
        <taxon>Craniata</taxon>
        <taxon>Vertebrata</taxon>
        <taxon>Euteleostomi</taxon>
        <taxon>Actinopterygii</taxon>
        <taxon>Neopterygii</taxon>
        <taxon>Teleostei</taxon>
        <taxon>Neoteleostei</taxon>
        <taxon>Acanthomorphata</taxon>
        <taxon>Zeiogadaria</taxon>
        <taxon>Gadariae</taxon>
        <taxon>Gadiformes</taxon>
        <taxon>Gadoidei</taxon>
        <taxon>Gadidae</taxon>
        <taxon>Gadus</taxon>
    </lineage>
</organism>
<dbReference type="InterPro" id="IPR013083">
    <property type="entry name" value="Znf_RING/FYVE/PHD"/>
</dbReference>
<gene>
    <name evidence="16" type="primary">usp39</name>
</gene>
<dbReference type="GO" id="GO:0004843">
    <property type="term" value="F:cysteine-type deubiquitinase activity"/>
    <property type="evidence" value="ECO:0007669"/>
    <property type="project" value="UniProtKB-EC"/>
</dbReference>
<dbReference type="AlphaFoldDB" id="A0A8C5FBY5"/>
<evidence type="ECO:0000256" key="3">
    <source>
        <dbReference type="ARBA" id="ARBA00012759"/>
    </source>
</evidence>
<feature type="domain" description="UBP-type" evidence="15">
    <location>
        <begin position="46"/>
        <end position="143"/>
    </location>
</feature>
<keyword evidence="12" id="KW-0539">Nucleus</keyword>
<reference evidence="16" key="2">
    <citation type="submission" date="2025-09" db="UniProtKB">
        <authorList>
            <consortium name="Ensembl"/>
        </authorList>
    </citation>
    <scope>IDENTIFICATION</scope>
</reference>
<evidence type="ECO:0000256" key="2">
    <source>
        <dbReference type="ARBA" id="ARBA00004123"/>
    </source>
</evidence>
<feature type="domain" description="USP" evidence="14">
    <location>
        <begin position="154"/>
        <end position="483"/>
    </location>
</feature>
<dbReference type="Pfam" id="PF00443">
    <property type="entry name" value="UCH"/>
    <property type="match status" value="1"/>
</dbReference>
<dbReference type="Pfam" id="PF02148">
    <property type="entry name" value="zf-UBP"/>
    <property type="match status" value="1"/>
</dbReference>
<evidence type="ECO:0000256" key="11">
    <source>
        <dbReference type="ARBA" id="ARBA00023187"/>
    </source>
</evidence>
<keyword evidence="5" id="KW-0479">Metal-binding</keyword>
<evidence type="ECO:0000256" key="10">
    <source>
        <dbReference type="ARBA" id="ARBA00022833"/>
    </source>
</evidence>
<dbReference type="InterPro" id="IPR001607">
    <property type="entry name" value="Znf_UBP"/>
</dbReference>
<dbReference type="InterPro" id="IPR001394">
    <property type="entry name" value="Peptidase_C19_UCH"/>
</dbReference>
<dbReference type="Gene3D" id="3.30.40.10">
    <property type="entry name" value="Zinc/RING finger domain, C3HC4 (zinc finger)"/>
    <property type="match status" value="1"/>
</dbReference>
<accession>A0A8C5FBY5</accession>
<evidence type="ECO:0000256" key="8">
    <source>
        <dbReference type="ARBA" id="ARBA00022786"/>
    </source>
</evidence>
<dbReference type="InterPro" id="IPR038765">
    <property type="entry name" value="Papain-like_cys_pep_sf"/>
</dbReference>
<dbReference type="GO" id="GO:0051301">
    <property type="term" value="P:cell division"/>
    <property type="evidence" value="ECO:0007669"/>
    <property type="project" value="UniProtKB-KW"/>
</dbReference>
<evidence type="ECO:0000259" key="14">
    <source>
        <dbReference type="PROSITE" id="PS50235"/>
    </source>
</evidence>
<dbReference type="GO" id="GO:0008270">
    <property type="term" value="F:zinc ion binding"/>
    <property type="evidence" value="ECO:0007669"/>
    <property type="project" value="UniProtKB-KW"/>
</dbReference>
<keyword evidence="11" id="KW-0508">mRNA splicing</keyword>
<evidence type="ECO:0000256" key="1">
    <source>
        <dbReference type="ARBA" id="ARBA00000707"/>
    </source>
</evidence>
<comment type="catalytic activity">
    <reaction evidence="1">
        <text>Thiol-dependent hydrolysis of ester, thioester, amide, peptide and isopeptide bonds formed by the C-terminal Gly of ubiquitin (a 76-residue protein attached to proteins as an intracellular targeting signal).</text>
        <dbReference type="EC" id="3.4.19.12"/>
    </reaction>
</comment>
<evidence type="ECO:0000256" key="5">
    <source>
        <dbReference type="ARBA" id="ARBA00022723"/>
    </source>
</evidence>
<evidence type="ECO:0000313" key="16">
    <source>
        <dbReference type="Ensembl" id="ENSGMOP00000025436.1"/>
    </source>
</evidence>
<evidence type="ECO:0000256" key="12">
    <source>
        <dbReference type="ARBA" id="ARBA00023242"/>
    </source>
</evidence>
<evidence type="ECO:0000256" key="7">
    <source>
        <dbReference type="ARBA" id="ARBA00022771"/>
    </source>
</evidence>
<comment type="subcellular location">
    <subcellularLocation>
        <location evidence="2">Nucleus</location>
    </subcellularLocation>
</comment>
<name>A0A8C5FBY5_GADMO</name>
<dbReference type="PROSITE" id="PS50271">
    <property type="entry name" value="ZF_UBP"/>
    <property type="match status" value="1"/>
</dbReference>
<dbReference type="Ensembl" id="ENSGMOT00000072240.1">
    <property type="protein sequence ID" value="ENSGMOP00000025436.1"/>
    <property type="gene ID" value="ENSGMOG00000012185.2"/>
</dbReference>
<evidence type="ECO:0000313" key="17">
    <source>
        <dbReference type="Proteomes" id="UP000694546"/>
    </source>
</evidence>
<keyword evidence="10" id="KW-0862">Zinc</keyword>
<dbReference type="EC" id="3.4.19.12" evidence="3"/>
<evidence type="ECO:0000256" key="13">
    <source>
        <dbReference type="PROSITE-ProRule" id="PRU00502"/>
    </source>
</evidence>
<dbReference type="GO" id="GO:0005681">
    <property type="term" value="C:spliceosomal complex"/>
    <property type="evidence" value="ECO:0007669"/>
    <property type="project" value="UniProtKB-KW"/>
</dbReference>
<dbReference type="SUPFAM" id="SSF54001">
    <property type="entry name" value="Cysteine proteinases"/>
    <property type="match status" value="1"/>
</dbReference>
<proteinExistence type="predicted"/>
<evidence type="ECO:0000256" key="9">
    <source>
        <dbReference type="ARBA" id="ARBA00022801"/>
    </source>
</evidence>
<dbReference type="Gene3D" id="3.90.70.10">
    <property type="entry name" value="Cysteine proteinases"/>
    <property type="match status" value="1"/>
</dbReference>
<evidence type="ECO:0000256" key="4">
    <source>
        <dbReference type="ARBA" id="ARBA00022664"/>
    </source>
</evidence>
<dbReference type="InterPro" id="IPR050185">
    <property type="entry name" value="Ub_carboxyl-term_hydrolase"/>
</dbReference>
<keyword evidence="4" id="KW-0507">mRNA processing</keyword>
<sequence length="494" mass="57174">FQPARFSPANTASFVWIAKLTTHVVVVMTVVAKVGRGRAAEDRRSRHCPYLDTINRSVLDFDFEKLCSISLSHINVYACLICGKYFQGRGLKSHAYTHSVQFTHHVFLNLHTLKFYCLPDNYEIIDSSLEDVTVGERTVVRDGPIKLSTLQLPCVVTLLDLLICEYWHLFALSNVPPLRNYFLEEENYRGIRRPPGDIMFLLVQRFGELMRKLWNPRNFKAHVSPHEMLQAVVLCSKKTFQITKQGDSVDFLSWFLNALHNALGGTKKKPSSITNVFQGSMRIFSKKLPHPDLTPEEKEELLLTEEYQEKISESTFLYLTLDLPTAPLYKDEKEQLIIPQVPLFNILGKFNGSTEKEYKTYKENFLKKFQLTKLPPYLIFCIKRFTKNNFFVEKNPTIVNFPITNVDLREYLTEESQVTEKHTTYDLVANVVHDGKPTEGAYRTHVLHHGTGKWYEMQDLQVTDILPQMITLSEAYIQIWKRREDDDTPIHTGA</sequence>
<reference evidence="16" key="1">
    <citation type="submission" date="2025-08" db="UniProtKB">
        <authorList>
            <consortium name="Ensembl"/>
        </authorList>
    </citation>
    <scope>IDENTIFICATION</scope>
</reference>
<dbReference type="CDD" id="cd02669">
    <property type="entry name" value="Peptidase_C19M"/>
    <property type="match status" value="1"/>
</dbReference>
<keyword evidence="7 13" id="KW-0863">Zinc-finger</keyword>
<dbReference type="SUPFAM" id="SSF57850">
    <property type="entry name" value="RING/U-box"/>
    <property type="match status" value="1"/>
</dbReference>
<keyword evidence="8" id="KW-0833">Ubl conjugation pathway</keyword>
<evidence type="ECO:0000256" key="6">
    <source>
        <dbReference type="ARBA" id="ARBA00022728"/>
    </source>
</evidence>
<evidence type="ECO:0000259" key="15">
    <source>
        <dbReference type="PROSITE" id="PS50271"/>
    </source>
</evidence>
<dbReference type="InterPro" id="IPR028889">
    <property type="entry name" value="USP"/>
</dbReference>